<dbReference type="SUPFAM" id="SSF55785">
    <property type="entry name" value="PYP-like sensor domain (PAS domain)"/>
    <property type="match status" value="2"/>
</dbReference>
<dbReference type="PANTHER" id="PTHR44757:SF2">
    <property type="entry name" value="BIOFILM ARCHITECTURE MAINTENANCE PROTEIN MBAA"/>
    <property type="match status" value="1"/>
</dbReference>
<dbReference type="Pfam" id="PF08447">
    <property type="entry name" value="PAS_3"/>
    <property type="match status" value="1"/>
</dbReference>
<keyword evidence="1" id="KW-1133">Transmembrane helix</keyword>
<keyword evidence="6" id="KW-1185">Reference proteome</keyword>
<dbReference type="SMART" id="SM00267">
    <property type="entry name" value="GGDEF"/>
    <property type="match status" value="1"/>
</dbReference>
<dbReference type="EMBL" id="PDWW01000002">
    <property type="protein sequence ID" value="KAF1726907.1"/>
    <property type="molecule type" value="Genomic_DNA"/>
</dbReference>
<dbReference type="InterPro" id="IPR000014">
    <property type="entry name" value="PAS"/>
</dbReference>
<feature type="transmembrane region" description="Helical" evidence="1">
    <location>
        <begin position="18"/>
        <end position="36"/>
    </location>
</feature>
<name>A0ABQ6ZKY6_9GAMM</name>
<dbReference type="PANTHER" id="PTHR44757">
    <property type="entry name" value="DIGUANYLATE CYCLASE DGCP"/>
    <property type="match status" value="1"/>
</dbReference>
<dbReference type="InterPro" id="IPR013655">
    <property type="entry name" value="PAS_fold_3"/>
</dbReference>
<dbReference type="InterPro" id="IPR035965">
    <property type="entry name" value="PAS-like_dom_sf"/>
</dbReference>
<protein>
    <recommendedName>
        <fullName evidence="7">PAS domain S-box-containing protein</fullName>
    </recommendedName>
</protein>
<evidence type="ECO:0000313" key="6">
    <source>
        <dbReference type="Proteomes" id="UP000781710"/>
    </source>
</evidence>
<dbReference type="SUPFAM" id="SSF55073">
    <property type="entry name" value="Nucleotide cyclase"/>
    <property type="match status" value="1"/>
</dbReference>
<dbReference type="InterPro" id="IPR052155">
    <property type="entry name" value="Biofilm_reg_signaling"/>
</dbReference>
<evidence type="ECO:0000259" key="4">
    <source>
        <dbReference type="PROSITE" id="PS50883"/>
    </source>
</evidence>
<dbReference type="Pfam" id="PF13188">
    <property type="entry name" value="PAS_8"/>
    <property type="match status" value="1"/>
</dbReference>
<dbReference type="SMART" id="SM00091">
    <property type="entry name" value="PAS"/>
    <property type="match status" value="2"/>
</dbReference>
<dbReference type="SUPFAM" id="SSF141868">
    <property type="entry name" value="EAL domain-like"/>
    <property type="match status" value="1"/>
</dbReference>
<dbReference type="Gene3D" id="3.20.20.450">
    <property type="entry name" value="EAL domain"/>
    <property type="match status" value="1"/>
</dbReference>
<dbReference type="PROSITE" id="PS50112">
    <property type="entry name" value="PAS"/>
    <property type="match status" value="1"/>
</dbReference>
<dbReference type="InterPro" id="IPR001633">
    <property type="entry name" value="EAL_dom"/>
</dbReference>
<feature type="domain" description="PAS" evidence="2">
    <location>
        <begin position="406"/>
        <end position="479"/>
    </location>
</feature>
<feature type="domain" description="EAL" evidence="4">
    <location>
        <begin position="699"/>
        <end position="952"/>
    </location>
</feature>
<dbReference type="Gene3D" id="3.30.70.270">
    <property type="match status" value="1"/>
</dbReference>
<dbReference type="Pfam" id="PF00563">
    <property type="entry name" value="EAL"/>
    <property type="match status" value="1"/>
</dbReference>
<feature type="transmembrane region" description="Helical" evidence="1">
    <location>
        <begin position="242"/>
        <end position="259"/>
    </location>
</feature>
<proteinExistence type="predicted"/>
<dbReference type="PROSITE" id="PS50883">
    <property type="entry name" value="EAL"/>
    <property type="match status" value="1"/>
</dbReference>
<accession>A0ABQ6ZKY6</accession>
<sequence>MKISIPETSGVSAPHVRWVAPMLGLLLTTGMLAISITDRSARVRAAEAHTQAEAQALHDTVRAHALGIVRYLHAIGPQADAAMTMRGHGRSAGLLPPDIGTSPRPVNVYDGTGRPLLAKTGAWHTLPTLVAQARREAGILVSYATIGAADGAQLWIGVQTPAGHWVVTPVPASELAAQLDALEIGSDGIAIVHGRNGIPLASQGAGTTPRFTHCYAPPDSPFQTEVGVARADYLAAWERESAAALATLLVYWLAVAFVIRRVSRSEAYNRAAYAELQRYAGWLRLAQDAANTGIWVLDPDLEQARLSGRALEILGRDADASPVPIEDFLAHVHEDDRADEAELLQHALREQTDFQSEFRIIRTDGSLRWVSSQGGARRDHDGAYLLAGTLQDITARRQQQAKLEQAEQQFRELFDLNPLPFWVFDVQTLRFLAVNETAVRHYGYRKDEFLAMTILDIRPEVDREAVRAAVAMHDEHDGNDHVWTHLTRDGQALSVRVHTSTIVFGGHDARLVLAEDVTERVAYERDLAWRASHDETTGLLKKAAMATAFARRTFPGALDVPLAAAIHVQLRDLDIVDSVLGQAAARDIVRLLGQRLCDALCERTLVGFDPSSAFVVLVPVAANASLAVQRIEAVLAQPLETDHGSHRVDAWIGVAAQNAPQEPLDAVIGHAALACVQARKERLPLMHYTSVLSKRAEDRLATIPRLRQAVNANAFHLAFQPIVAADDGRLLALEALLRWTTDDGPVPPDTFIPLCEESGLIVPIGEWVLHACAEAHCALALQYAHDIPIAVNVSAVQFMTGALPETVDAVQRTYGLPPGALQVELTESAMMRRPALVREAVRQLREQGCGVSVDDFGTGYASMGYLRDLPVDKLKIDRSFVRGVHRDARIASICRSIIALGHGLGLQVVAEGVECDEERAWLRAEGADQIQGFLIARPMTMPDLLAWMAGPGRNDRSDARPDPASAVA</sequence>
<gene>
    <name evidence="5" type="ORF">CSC78_02050</name>
</gene>
<dbReference type="Gene3D" id="3.30.450.20">
    <property type="entry name" value="PAS domain"/>
    <property type="match status" value="2"/>
</dbReference>
<evidence type="ECO:0000313" key="5">
    <source>
        <dbReference type="EMBL" id="KAF1726907.1"/>
    </source>
</evidence>
<feature type="domain" description="PAC" evidence="3">
    <location>
        <begin position="354"/>
        <end position="405"/>
    </location>
</feature>
<keyword evidence="1" id="KW-0812">Transmembrane</keyword>
<dbReference type="RefSeq" id="WP_162336259.1">
    <property type="nucleotide sequence ID" value="NZ_JBHSRQ010000004.1"/>
</dbReference>
<dbReference type="InterPro" id="IPR001610">
    <property type="entry name" value="PAC"/>
</dbReference>
<evidence type="ECO:0008006" key="7">
    <source>
        <dbReference type="Google" id="ProtNLM"/>
    </source>
</evidence>
<dbReference type="Proteomes" id="UP000781710">
    <property type="component" value="Unassembled WGS sequence"/>
</dbReference>
<evidence type="ECO:0000259" key="3">
    <source>
        <dbReference type="PROSITE" id="PS50113"/>
    </source>
</evidence>
<evidence type="ECO:0000259" key="2">
    <source>
        <dbReference type="PROSITE" id="PS50112"/>
    </source>
</evidence>
<dbReference type="InterPro" id="IPR043128">
    <property type="entry name" value="Rev_trsase/Diguanyl_cyclase"/>
</dbReference>
<dbReference type="PROSITE" id="PS50113">
    <property type="entry name" value="PAC"/>
    <property type="match status" value="1"/>
</dbReference>
<dbReference type="NCBIfam" id="TIGR00229">
    <property type="entry name" value="sensory_box"/>
    <property type="match status" value="2"/>
</dbReference>
<dbReference type="SMART" id="SM00086">
    <property type="entry name" value="PAC"/>
    <property type="match status" value="2"/>
</dbReference>
<dbReference type="Gene3D" id="2.10.70.100">
    <property type="match status" value="1"/>
</dbReference>
<dbReference type="InterPro" id="IPR035919">
    <property type="entry name" value="EAL_sf"/>
</dbReference>
<dbReference type="CDD" id="cd01948">
    <property type="entry name" value="EAL"/>
    <property type="match status" value="1"/>
</dbReference>
<reference evidence="5 6" key="1">
    <citation type="submission" date="2017-10" db="EMBL/GenBank/DDBJ databases">
        <title>Whole genome sequencing of members of genus Pseudoxanthomonas.</title>
        <authorList>
            <person name="Kumar S."/>
            <person name="Bansal K."/>
            <person name="Kaur A."/>
            <person name="Patil P."/>
            <person name="Sharma S."/>
            <person name="Patil P.B."/>
        </authorList>
    </citation>
    <scope>NUCLEOTIDE SEQUENCE [LARGE SCALE GENOMIC DNA]</scope>
    <source>
        <strain evidence="5 6">DSM 17109</strain>
    </source>
</reference>
<evidence type="ECO:0000256" key="1">
    <source>
        <dbReference type="SAM" id="Phobius"/>
    </source>
</evidence>
<dbReference type="InterPro" id="IPR000700">
    <property type="entry name" value="PAS-assoc_C"/>
</dbReference>
<dbReference type="SMART" id="SM00052">
    <property type="entry name" value="EAL"/>
    <property type="match status" value="1"/>
</dbReference>
<dbReference type="InterPro" id="IPR029787">
    <property type="entry name" value="Nucleotide_cyclase"/>
</dbReference>
<organism evidence="5 6">
    <name type="scientific">Pseudoxanthomonas japonensis</name>
    <dbReference type="NCBI Taxonomy" id="69284"/>
    <lineage>
        <taxon>Bacteria</taxon>
        <taxon>Pseudomonadati</taxon>
        <taxon>Pseudomonadota</taxon>
        <taxon>Gammaproteobacteria</taxon>
        <taxon>Lysobacterales</taxon>
        <taxon>Lysobacteraceae</taxon>
        <taxon>Pseudoxanthomonas</taxon>
    </lineage>
</organism>
<keyword evidence="1" id="KW-0472">Membrane</keyword>
<dbReference type="CDD" id="cd00130">
    <property type="entry name" value="PAS"/>
    <property type="match status" value="2"/>
</dbReference>
<dbReference type="InterPro" id="IPR000160">
    <property type="entry name" value="GGDEF_dom"/>
</dbReference>
<comment type="caution">
    <text evidence="5">The sequence shown here is derived from an EMBL/GenBank/DDBJ whole genome shotgun (WGS) entry which is preliminary data.</text>
</comment>